<evidence type="ECO:0008006" key="4">
    <source>
        <dbReference type="Google" id="ProtNLM"/>
    </source>
</evidence>
<protein>
    <recommendedName>
        <fullName evidence="4">PE family protein</fullName>
    </recommendedName>
</protein>
<dbReference type="EMBL" id="JBHEZY010000012">
    <property type="protein sequence ID" value="MFC1434283.1"/>
    <property type="molecule type" value="Genomic_DNA"/>
</dbReference>
<feature type="region of interest" description="Disordered" evidence="1">
    <location>
        <begin position="130"/>
        <end position="156"/>
    </location>
</feature>
<evidence type="ECO:0000313" key="2">
    <source>
        <dbReference type="EMBL" id="MFC1434283.1"/>
    </source>
</evidence>
<proteinExistence type="predicted"/>
<reference evidence="2 3" key="1">
    <citation type="submission" date="2024-09" db="EMBL/GenBank/DDBJ databases">
        <authorList>
            <person name="Lee S.D."/>
        </authorList>
    </citation>
    <scope>NUCLEOTIDE SEQUENCE [LARGE SCALE GENOMIC DNA]</scope>
    <source>
        <strain evidence="2 3">N1-3</strain>
    </source>
</reference>
<dbReference type="RefSeq" id="WP_380556675.1">
    <property type="nucleotide sequence ID" value="NZ_JBHEZY010000012.1"/>
</dbReference>
<sequence length="156" mass="15910">MTDSSTPQAAPEQLVLSAHTLSVLARDVAGRLPLNPAGQALAAALEDTAELVDTWVLAQLDALAGQLVAPQVAPVAAPTVAPATAAQPLTATAAVLAATSQLGDGATARNIAEHVATVHALEVSPETVRAIRSKHRRGQAQPEAQPAPQPRTGMYL</sequence>
<accession>A0ABV6X7L7</accession>
<name>A0ABV6X7L7_9ACTN</name>
<dbReference type="Proteomes" id="UP001592530">
    <property type="component" value="Unassembled WGS sequence"/>
</dbReference>
<comment type="caution">
    <text evidence="2">The sequence shown here is derived from an EMBL/GenBank/DDBJ whole genome shotgun (WGS) entry which is preliminary data.</text>
</comment>
<evidence type="ECO:0000256" key="1">
    <source>
        <dbReference type="SAM" id="MobiDB-lite"/>
    </source>
</evidence>
<evidence type="ECO:0000313" key="3">
    <source>
        <dbReference type="Proteomes" id="UP001592530"/>
    </source>
</evidence>
<organism evidence="2 3">
    <name type="scientific">Streptacidiphilus alkalitolerans</name>
    <dbReference type="NCBI Taxonomy" id="3342712"/>
    <lineage>
        <taxon>Bacteria</taxon>
        <taxon>Bacillati</taxon>
        <taxon>Actinomycetota</taxon>
        <taxon>Actinomycetes</taxon>
        <taxon>Kitasatosporales</taxon>
        <taxon>Streptomycetaceae</taxon>
        <taxon>Streptacidiphilus</taxon>
    </lineage>
</organism>
<gene>
    <name evidence="2" type="ORF">ACEZDB_26950</name>
</gene>